<name>A0A8S5VJ49_9CAUD</name>
<accession>A0A8S5VJ49</accession>
<dbReference type="InterPro" id="IPR054052">
    <property type="entry name" value="Y16Q-like"/>
</dbReference>
<organism evidence="1">
    <name type="scientific">Ackermannviridae sp</name>
    <dbReference type="NCBI Taxonomy" id="2831612"/>
    <lineage>
        <taxon>Viruses</taxon>
        <taxon>Duplodnaviria</taxon>
        <taxon>Heunggongvirae</taxon>
        <taxon>Uroviricota</taxon>
        <taxon>Caudoviricetes</taxon>
        <taxon>Pantevenvirales</taxon>
        <taxon>Ackermannviridae</taxon>
    </lineage>
</organism>
<sequence>MKKLCDTIQDMTSDDYKRRFVAEYEQTKIRYEKLKAFNTEIEARTRAPLSVDVPEPASPYDVLRDQQSAMGQYLHILELRAAIERIELN</sequence>
<protein>
    <submittedName>
        <fullName evidence="1">Uncharacterized protein</fullName>
    </submittedName>
</protein>
<proteinExistence type="predicted"/>
<dbReference type="Pfam" id="PF21825">
    <property type="entry name" value="crAss001_48"/>
    <property type="match status" value="1"/>
</dbReference>
<evidence type="ECO:0000313" key="1">
    <source>
        <dbReference type="EMBL" id="DAG87148.1"/>
    </source>
</evidence>
<dbReference type="EMBL" id="BK035229">
    <property type="protein sequence ID" value="DAG87148.1"/>
    <property type="molecule type" value="Genomic_DNA"/>
</dbReference>
<reference evidence="1" key="1">
    <citation type="journal article" date="2021" name="Proc. Natl. Acad. Sci. U.S.A.">
        <title>A Catalog of Tens of Thousands of Viruses from Human Metagenomes Reveals Hidden Associations with Chronic Diseases.</title>
        <authorList>
            <person name="Tisza M.J."/>
            <person name="Buck C.B."/>
        </authorList>
    </citation>
    <scope>NUCLEOTIDE SEQUENCE</scope>
    <source>
        <strain evidence="1">Ctpks17</strain>
    </source>
</reference>